<keyword evidence="12 16" id="KW-0472">Membrane</keyword>
<evidence type="ECO:0000259" key="17">
    <source>
        <dbReference type="PROSITE" id="PS50089"/>
    </source>
</evidence>
<dbReference type="CDD" id="cd16461">
    <property type="entry name" value="RING-H2_EL5-like"/>
    <property type="match status" value="1"/>
</dbReference>
<organism evidence="18 19">
    <name type="scientific">Dovyalis caffra</name>
    <dbReference type="NCBI Taxonomy" id="77055"/>
    <lineage>
        <taxon>Eukaryota</taxon>
        <taxon>Viridiplantae</taxon>
        <taxon>Streptophyta</taxon>
        <taxon>Embryophyta</taxon>
        <taxon>Tracheophyta</taxon>
        <taxon>Spermatophyta</taxon>
        <taxon>Magnoliopsida</taxon>
        <taxon>eudicotyledons</taxon>
        <taxon>Gunneridae</taxon>
        <taxon>Pentapetalae</taxon>
        <taxon>rosids</taxon>
        <taxon>fabids</taxon>
        <taxon>Malpighiales</taxon>
        <taxon>Salicaceae</taxon>
        <taxon>Flacourtieae</taxon>
        <taxon>Dovyalis</taxon>
    </lineage>
</organism>
<keyword evidence="9" id="KW-0833">Ubl conjugation pathway</keyword>
<evidence type="ECO:0000256" key="10">
    <source>
        <dbReference type="ARBA" id="ARBA00022833"/>
    </source>
</evidence>
<dbReference type="Proteomes" id="UP001314170">
    <property type="component" value="Unassembled WGS sequence"/>
</dbReference>
<evidence type="ECO:0000256" key="2">
    <source>
        <dbReference type="ARBA" id="ARBA00004167"/>
    </source>
</evidence>
<dbReference type="PANTHER" id="PTHR46913:SF1">
    <property type="entry name" value="RING-H2 FINGER PROTEIN ATL16"/>
    <property type="match status" value="1"/>
</dbReference>
<evidence type="ECO:0000256" key="9">
    <source>
        <dbReference type="ARBA" id="ARBA00022786"/>
    </source>
</evidence>
<keyword evidence="6 16" id="KW-0812">Transmembrane</keyword>
<comment type="pathway">
    <text evidence="3">Protein modification; protein ubiquitination.</text>
</comment>
<evidence type="ECO:0000256" key="15">
    <source>
        <dbReference type="SAM" id="MobiDB-lite"/>
    </source>
</evidence>
<evidence type="ECO:0000313" key="18">
    <source>
        <dbReference type="EMBL" id="CAK7325668.1"/>
    </source>
</evidence>
<dbReference type="PROSITE" id="PS50089">
    <property type="entry name" value="ZF_RING_2"/>
    <property type="match status" value="1"/>
</dbReference>
<keyword evidence="8 14" id="KW-0863">Zinc-finger</keyword>
<dbReference type="InterPro" id="IPR001841">
    <property type="entry name" value="Znf_RING"/>
</dbReference>
<evidence type="ECO:0000256" key="12">
    <source>
        <dbReference type="ARBA" id="ARBA00023136"/>
    </source>
</evidence>
<dbReference type="InterPro" id="IPR044600">
    <property type="entry name" value="ATL1/ATL16-like"/>
</dbReference>
<dbReference type="SMART" id="SM00184">
    <property type="entry name" value="RING"/>
    <property type="match status" value="1"/>
</dbReference>
<dbReference type="EMBL" id="CAWUPB010000850">
    <property type="protein sequence ID" value="CAK7325668.1"/>
    <property type="molecule type" value="Genomic_DNA"/>
</dbReference>
<evidence type="ECO:0000256" key="11">
    <source>
        <dbReference type="ARBA" id="ARBA00022989"/>
    </source>
</evidence>
<dbReference type="PANTHER" id="PTHR46913">
    <property type="entry name" value="RING-H2 FINGER PROTEIN ATL16"/>
    <property type="match status" value="1"/>
</dbReference>
<evidence type="ECO:0000256" key="8">
    <source>
        <dbReference type="ARBA" id="ARBA00022771"/>
    </source>
</evidence>
<dbReference type="EC" id="2.3.2.27" evidence="4"/>
<evidence type="ECO:0000256" key="16">
    <source>
        <dbReference type="SAM" id="Phobius"/>
    </source>
</evidence>
<dbReference type="GO" id="GO:0061630">
    <property type="term" value="F:ubiquitin protein ligase activity"/>
    <property type="evidence" value="ECO:0007669"/>
    <property type="project" value="UniProtKB-EC"/>
</dbReference>
<protein>
    <recommendedName>
        <fullName evidence="4">RING-type E3 ubiquitin transferase</fullName>
        <ecNumber evidence="4">2.3.2.27</ecNumber>
    </recommendedName>
</protein>
<evidence type="ECO:0000256" key="5">
    <source>
        <dbReference type="ARBA" id="ARBA00022679"/>
    </source>
</evidence>
<evidence type="ECO:0000256" key="1">
    <source>
        <dbReference type="ARBA" id="ARBA00000900"/>
    </source>
</evidence>
<name>A0AAV1QY20_9ROSI</name>
<keyword evidence="11 16" id="KW-1133">Transmembrane helix</keyword>
<keyword evidence="10" id="KW-0862">Zinc</keyword>
<evidence type="ECO:0000256" key="6">
    <source>
        <dbReference type="ARBA" id="ARBA00022692"/>
    </source>
</evidence>
<evidence type="ECO:0000313" key="19">
    <source>
        <dbReference type="Proteomes" id="UP001314170"/>
    </source>
</evidence>
<evidence type="ECO:0000256" key="14">
    <source>
        <dbReference type="PROSITE-ProRule" id="PRU00175"/>
    </source>
</evidence>
<comment type="similarity">
    <text evidence="13">Belongs to the RING-type zinc finger family. ATL subfamily.</text>
</comment>
<evidence type="ECO:0000256" key="7">
    <source>
        <dbReference type="ARBA" id="ARBA00022723"/>
    </source>
</evidence>
<dbReference type="GO" id="GO:0008270">
    <property type="term" value="F:zinc ion binding"/>
    <property type="evidence" value="ECO:0007669"/>
    <property type="project" value="UniProtKB-KW"/>
</dbReference>
<dbReference type="AlphaFoldDB" id="A0AAV1QY20"/>
<dbReference type="Pfam" id="PF13639">
    <property type="entry name" value="zf-RING_2"/>
    <property type="match status" value="1"/>
</dbReference>
<keyword evidence="5" id="KW-0808">Transferase</keyword>
<evidence type="ECO:0000256" key="3">
    <source>
        <dbReference type="ARBA" id="ARBA00004906"/>
    </source>
</evidence>
<dbReference type="SUPFAM" id="SSF57850">
    <property type="entry name" value="RING/U-box"/>
    <property type="match status" value="1"/>
</dbReference>
<evidence type="ECO:0000256" key="13">
    <source>
        <dbReference type="ARBA" id="ARBA00024209"/>
    </source>
</evidence>
<proteinExistence type="inferred from homology"/>
<dbReference type="Gene3D" id="3.30.40.10">
    <property type="entry name" value="Zinc/RING finger domain, C3HC4 (zinc finger)"/>
    <property type="match status" value="1"/>
</dbReference>
<reference evidence="18 19" key="1">
    <citation type="submission" date="2024-01" db="EMBL/GenBank/DDBJ databases">
        <authorList>
            <person name="Waweru B."/>
        </authorList>
    </citation>
    <scope>NUCLEOTIDE SEQUENCE [LARGE SCALE GENOMIC DNA]</scope>
</reference>
<dbReference type="InterPro" id="IPR013083">
    <property type="entry name" value="Znf_RING/FYVE/PHD"/>
</dbReference>
<dbReference type="GO" id="GO:0016567">
    <property type="term" value="P:protein ubiquitination"/>
    <property type="evidence" value="ECO:0007669"/>
    <property type="project" value="InterPro"/>
</dbReference>
<comment type="caution">
    <text evidence="18">The sequence shown here is derived from an EMBL/GenBank/DDBJ whole genome shotgun (WGS) entry which is preliminary data.</text>
</comment>
<feature type="transmembrane region" description="Helical" evidence="16">
    <location>
        <begin position="14"/>
        <end position="38"/>
    </location>
</feature>
<evidence type="ECO:0000256" key="4">
    <source>
        <dbReference type="ARBA" id="ARBA00012483"/>
    </source>
</evidence>
<feature type="domain" description="RING-type" evidence="17">
    <location>
        <begin position="95"/>
        <end position="137"/>
    </location>
</feature>
<comment type="subcellular location">
    <subcellularLocation>
        <location evidence="2">Membrane</location>
        <topology evidence="2">Single-pass membrane protein</topology>
    </subcellularLocation>
</comment>
<feature type="region of interest" description="Disordered" evidence="15">
    <location>
        <begin position="144"/>
        <end position="167"/>
    </location>
</feature>
<dbReference type="GO" id="GO:0016020">
    <property type="term" value="C:membrane"/>
    <property type="evidence" value="ECO:0007669"/>
    <property type="project" value="UniProtKB-SubCell"/>
</dbReference>
<sequence>MEDNNTHLFGLSPITIAVIGIVLASAGLLIYHFIVVLLHSRSRDQLARDQTLPQDSIASFQDLPSSFENSIASLIPACKYTNDIGTVSKSEDVTCAVCLSEFKDGEEVKVLPECLHTFHVSCIDMWLSSHSNCPICRTDMGVSTPAHQQSESDTFGIPDSGEPQRAI</sequence>
<comment type="catalytic activity">
    <reaction evidence="1">
        <text>S-ubiquitinyl-[E2 ubiquitin-conjugating enzyme]-L-cysteine + [acceptor protein]-L-lysine = [E2 ubiquitin-conjugating enzyme]-L-cysteine + N(6)-ubiquitinyl-[acceptor protein]-L-lysine.</text>
        <dbReference type="EC" id="2.3.2.27"/>
    </reaction>
</comment>
<keyword evidence="19" id="KW-1185">Reference proteome</keyword>
<keyword evidence="7" id="KW-0479">Metal-binding</keyword>
<gene>
    <name evidence="18" type="ORF">DCAF_LOCUS3355</name>
</gene>
<accession>A0AAV1QY20</accession>